<dbReference type="InterPro" id="IPR005107">
    <property type="entry name" value="CO_DH_flav_C"/>
</dbReference>
<dbReference type="InterPro" id="IPR016169">
    <property type="entry name" value="FAD-bd_PCMH_sub2"/>
</dbReference>
<evidence type="ECO:0000256" key="2">
    <source>
        <dbReference type="ARBA" id="ARBA00023002"/>
    </source>
</evidence>
<dbReference type="PANTHER" id="PTHR42659:SF9">
    <property type="entry name" value="XANTHINE DEHYDROGENASE FAD-BINDING SUBUNIT XDHB-RELATED"/>
    <property type="match status" value="1"/>
</dbReference>
<dbReference type="PROSITE" id="PS51387">
    <property type="entry name" value="FAD_PCMH"/>
    <property type="match status" value="1"/>
</dbReference>
<dbReference type="InterPro" id="IPR036318">
    <property type="entry name" value="FAD-bd_PCMH-like_sf"/>
</dbReference>
<evidence type="ECO:0000313" key="4">
    <source>
        <dbReference type="EMBL" id="SBV94643.1"/>
    </source>
</evidence>
<keyword evidence="2" id="KW-0560">Oxidoreductase</keyword>
<proteinExistence type="predicted"/>
<dbReference type="PANTHER" id="PTHR42659">
    <property type="entry name" value="XANTHINE DEHYDROGENASE SUBUNIT C-RELATED"/>
    <property type="match status" value="1"/>
</dbReference>
<sequence>MVNGYAPVSLSEALELLAAHTPTPYAGGTDLMIEEERECDYLFLHKIPELKQVTQDEQYLRFGAGCTFTELLEHELTPALLKEALALIAAPAIRNEGTIGGNIGNGSAKADSALIFFVTDSKLRLVSSKGERIVSIKSFYKGRKRLDLAKDELIAEVLMPKKWLGSYCYQKVGARKALAISRLSFAGLMTVEDGKIAHCATAFGAVSDVIIRREDIDAMLIGKTVEEAKAEKAAYLKAFDDAIVPIRGRVSQEYRKSVCMSLLSDFLNQFGI</sequence>
<keyword evidence="1" id="KW-0285">Flavoprotein</keyword>
<gene>
    <name evidence="4" type="ORF">KL86CLO1_10541</name>
</gene>
<dbReference type="Pfam" id="PF03450">
    <property type="entry name" value="CO_deh_flav_C"/>
    <property type="match status" value="1"/>
</dbReference>
<dbReference type="EMBL" id="FLUN01000001">
    <property type="protein sequence ID" value="SBV94643.1"/>
    <property type="molecule type" value="Genomic_DNA"/>
</dbReference>
<evidence type="ECO:0000256" key="1">
    <source>
        <dbReference type="ARBA" id="ARBA00022630"/>
    </source>
</evidence>
<feature type="domain" description="FAD-binding PCMH-type" evidence="3">
    <location>
        <begin position="1"/>
        <end position="164"/>
    </location>
</feature>
<dbReference type="InterPro" id="IPR002346">
    <property type="entry name" value="Mopterin_DH_FAD-bd"/>
</dbReference>
<accession>A0A212J5C3</accession>
<dbReference type="GO" id="GO:0071949">
    <property type="term" value="F:FAD binding"/>
    <property type="evidence" value="ECO:0007669"/>
    <property type="project" value="InterPro"/>
</dbReference>
<dbReference type="InterPro" id="IPR051312">
    <property type="entry name" value="Diverse_Substr_Oxidored"/>
</dbReference>
<dbReference type="Pfam" id="PF00941">
    <property type="entry name" value="FAD_binding_5"/>
    <property type="match status" value="1"/>
</dbReference>
<dbReference type="Gene3D" id="3.30.390.50">
    <property type="entry name" value="CO dehydrogenase flavoprotein, C-terminal domain"/>
    <property type="match status" value="1"/>
</dbReference>
<dbReference type="SUPFAM" id="SSF55447">
    <property type="entry name" value="CO dehydrogenase flavoprotein C-terminal domain-like"/>
    <property type="match status" value="1"/>
</dbReference>
<reference evidence="4" key="1">
    <citation type="submission" date="2016-04" db="EMBL/GenBank/DDBJ databases">
        <authorList>
            <person name="Evans L.H."/>
            <person name="Alamgir A."/>
            <person name="Owens N."/>
            <person name="Weber N.D."/>
            <person name="Virtaneva K."/>
            <person name="Barbian K."/>
            <person name="Babar A."/>
            <person name="Rosenke K."/>
        </authorList>
    </citation>
    <scope>NUCLEOTIDE SEQUENCE</scope>
    <source>
        <strain evidence="4">86</strain>
    </source>
</reference>
<dbReference type="AlphaFoldDB" id="A0A212J5C3"/>
<name>A0A212J5C3_9FIRM</name>
<dbReference type="InterPro" id="IPR036683">
    <property type="entry name" value="CO_DH_flav_C_dom_sf"/>
</dbReference>
<organism evidence="4">
    <name type="scientific">uncultured Eubacteriales bacterium</name>
    <dbReference type="NCBI Taxonomy" id="172733"/>
    <lineage>
        <taxon>Bacteria</taxon>
        <taxon>Bacillati</taxon>
        <taxon>Bacillota</taxon>
        <taxon>Clostridia</taxon>
        <taxon>Eubacteriales</taxon>
        <taxon>environmental samples</taxon>
    </lineage>
</organism>
<dbReference type="SMART" id="SM01092">
    <property type="entry name" value="CO_deh_flav_C"/>
    <property type="match status" value="1"/>
</dbReference>
<dbReference type="GO" id="GO:0016491">
    <property type="term" value="F:oxidoreductase activity"/>
    <property type="evidence" value="ECO:0007669"/>
    <property type="project" value="UniProtKB-KW"/>
</dbReference>
<protein>
    <submittedName>
        <fullName evidence="4">FAD binding domain in molybdopterin dehydrogenase</fullName>
    </submittedName>
</protein>
<evidence type="ECO:0000259" key="3">
    <source>
        <dbReference type="PROSITE" id="PS51387"/>
    </source>
</evidence>
<dbReference type="InterPro" id="IPR016166">
    <property type="entry name" value="FAD-bd_PCMH"/>
</dbReference>
<dbReference type="Gene3D" id="3.30.465.10">
    <property type="match status" value="1"/>
</dbReference>
<dbReference type="SUPFAM" id="SSF56176">
    <property type="entry name" value="FAD-binding/transporter-associated domain-like"/>
    <property type="match status" value="1"/>
</dbReference>